<proteinExistence type="predicted"/>
<dbReference type="Proteomes" id="UP000324222">
    <property type="component" value="Unassembled WGS sequence"/>
</dbReference>
<reference evidence="1 2" key="1">
    <citation type="submission" date="2019-05" db="EMBL/GenBank/DDBJ databases">
        <title>Another draft genome of Portunus trituberculatus and its Hox gene families provides insights of decapod evolution.</title>
        <authorList>
            <person name="Jeong J.-H."/>
            <person name="Song I."/>
            <person name="Kim S."/>
            <person name="Choi T."/>
            <person name="Kim D."/>
            <person name="Ryu S."/>
            <person name="Kim W."/>
        </authorList>
    </citation>
    <scope>NUCLEOTIDE SEQUENCE [LARGE SCALE GENOMIC DNA]</scope>
    <source>
        <tissue evidence="1">Muscle</tissue>
    </source>
</reference>
<organism evidence="1 2">
    <name type="scientific">Portunus trituberculatus</name>
    <name type="common">Swimming crab</name>
    <name type="synonym">Neptunus trituberculatus</name>
    <dbReference type="NCBI Taxonomy" id="210409"/>
    <lineage>
        <taxon>Eukaryota</taxon>
        <taxon>Metazoa</taxon>
        <taxon>Ecdysozoa</taxon>
        <taxon>Arthropoda</taxon>
        <taxon>Crustacea</taxon>
        <taxon>Multicrustacea</taxon>
        <taxon>Malacostraca</taxon>
        <taxon>Eumalacostraca</taxon>
        <taxon>Eucarida</taxon>
        <taxon>Decapoda</taxon>
        <taxon>Pleocyemata</taxon>
        <taxon>Brachyura</taxon>
        <taxon>Eubrachyura</taxon>
        <taxon>Portunoidea</taxon>
        <taxon>Portunidae</taxon>
        <taxon>Portuninae</taxon>
        <taxon>Portunus</taxon>
    </lineage>
</organism>
<evidence type="ECO:0000313" key="1">
    <source>
        <dbReference type="EMBL" id="MPC87740.1"/>
    </source>
</evidence>
<accession>A0A5B7IST3</accession>
<keyword evidence="2" id="KW-1185">Reference proteome</keyword>
<gene>
    <name evidence="1" type="ORF">E2C01_082613</name>
</gene>
<sequence>MTLFNNTYYNTWLALQYTGLWFDIESVPNEYQYTKKCVTQNYTWTGEQMEVATRGLTDEDEKIRQIAVMVKDENLLDPASMIVQAAGVPEAPYQVL</sequence>
<protein>
    <submittedName>
        <fullName evidence="1">Uncharacterized protein</fullName>
    </submittedName>
</protein>
<name>A0A5B7IST3_PORTR</name>
<dbReference type="InterPro" id="IPR012674">
    <property type="entry name" value="Calycin"/>
</dbReference>
<dbReference type="OrthoDB" id="565904at2759"/>
<dbReference type="AlphaFoldDB" id="A0A5B7IST3"/>
<evidence type="ECO:0000313" key="2">
    <source>
        <dbReference type="Proteomes" id="UP000324222"/>
    </source>
</evidence>
<dbReference type="EMBL" id="VSRR010075436">
    <property type="protein sequence ID" value="MPC87740.1"/>
    <property type="molecule type" value="Genomic_DNA"/>
</dbReference>
<dbReference type="Gene3D" id="2.40.128.20">
    <property type="match status" value="1"/>
</dbReference>
<comment type="caution">
    <text evidence="1">The sequence shown here is derived from an EMBL/GenBank/DDBJ whole genome shotgun (WGS) entry which is preliminary data.</text>
</comment>
<dbReference type="SUPFAM" id="SSF50814">
    <property type="entry name" value="Lipocalins"/>
    <property type="match status" value="1"/>
</dbReference>